<feature type="domain" description="HTH iclR-type" evidence="4">
    <location>
        <begin position="9"/>
        <end position="69"/>
    </location>
</feature>
<dbReference type="InterPro" id="IPR036390">
    <property type="entry name" value="WH_DNA-bd_sf"/>
</dbReference>
<dbReference type="InterPro" id="IPR029016">
    <property type="entry name" value="GAF-like_dom_sf"/>
</dbReference>
<dbReference type="Gene3D" id="3.30.450.40">
    <property type="match status" value="1"/>
</dbReference>
<dbReference type="InterPro" id="IPR014757">
    <property type="entry name" value="Tscrpt_reg_IclR_C"/>
</dbReference>
<dbReference type="Gene3D" id="1.10.10.10">
    <property type="entry name" value="Winged helix-like DNA-binding domain superfamily/Winged helix DNA-binding domain"/>
    <property type="match status" value="1"/>
</dbReference>
<keyword evidence="2" id="KW-0238">DNA-binding</keyword>
<dbReference type="SUPFAM" id="SSF46785">
    <property type="entry name" value="Winged helix' DNA-binding domain"/>
    <property type="match status" value="1"/>
</dbReference>
<evidence type="ECO:0000313" key="7">
    <source>
        <dbReference type="Proteomes" id="UP000427842"/>
    </source>
</evidence>
<dbReference type="Pfam" id="PF09339">
    <property type="entry name" value="HTH_IclR"/>
    <property type="match status" value="1"/>
</dbReference>
<evidence type="ECO:0000256" key="1">
    <source>
        <dbReference type="ARBA" id="ARBA00023015"/>
    </source>
</evidence>
<keyword evidence="3" id="KW-0804">Transcription</keyword>
<comment type="caution">
    <text evidence="6">The sequence shown here is derived from an EMBL/GenBank/DDBJ whole genome shotgun (WGS) entry which is preliminary data.</text>
</comment>
<dbReference type="SMART" id="SM00346">
    <property type="entry name" value="HTH_ICLR"/>
    <property type="match status" value="1"/>
</dbReference>
<keyword evidence="1" id="KW-0805">Transcription regulation</keyword>
<organism evidence="6 7">
    <name type="scientific">Komagataeibacter medellinensis</name>
    <dbReference type="NCBI Taxonomy" id="1177712"/>
    <lineage>
        <taxon>Bacteria</taxon>
        <taxon>Pseudomonadati</taxon>
        <taxon>Pseudomonadota</taxon>
        <taxon>Alphaproteobacteria</taxon>
        <taxon>Acetobacterales</taxon>
        <taxon>Acetobacteraceae</taxon>
        <taxon>Komagataeibacter</taxon>
    </lineage>
</organism>
<feature type="domain" description="IclR-ED" evidence="5">
    <location>
        <begin position="70"/>
        <end position="247"/>
    </location>
</feature>
<dbReference type="PROSITE" id="PS51078">
    <property type="entry name" value="ICLR_ED"/>
    <property type="match status" value="1"/>
</dbReference>
<dbReference type="InterPro" id="IPR050707">
    <property type="entry name" value="HTH_MetabolicPath_Reg"/>
</dbReference>
<protein>
    <submittedName>
        <fullName evidence="6">Winged helix-turn-helix transcriptional regulator</fullName>
    </submittedName>
</protein>
<dbReference type="InterPro" id="IPR005471">
    <property type="entry name" value="Tscrpt_reg_IclR_N"/>
</dbReference>
<dbReference type="PANTHER" id="PTHR30136">
    <property type="entry name" value="HELIX-TURN-HELIX TRANSCRIPTIONAL REGULATOR, ICLR FAMILY"/>
    <property type="match status" value="1"/>
</dbReference>
<evidence type="ECO:0000259" key="5">
    <source>
        <dbReference type="PROSITE" id="PS51078"/>
    </source>
</evidence>
<dbReference type="PANTHER" id="PTHR30136:SF34">
    <property type="entry name" value="TRANSCRIPTIONAL REGULATOR"/>
    <property type="match status" value="1"/>
</dbReference>
<dbReference type="Proteomes" id="UP000427842">
    <property type="component" value="Unassembled WGS sequence"/>
</dbReference>
<accession>A0ABQ6VRJ9</accession>
<dbReference type="SUPFAM" id="SSF55781">
    <property type="entry name" value="GAF domain-like"/>
    <property type="match status" value="1"/>
</dbReference>
<dbReference type="InterPro" id="IPR036388">
    <property type="entry name" value="WH-like_DNA-bd_sf"/>
</dbReference>
<gene>
    <name evidence="6" type="ORF">D3W54_15395</name>
</gene>
<dbReference type="Pfam" id="PF01614">
    <property type="entry name" value="IclR_C"/>
    <property type="match status" value="1"/>
</dbReference>
<reference evidence="6 7" key="1">
    <citation type="submission" date="2018-09" db="EMBL/GenBank/DDBJ databases">
        <title>Genome sequence and characterization of the bcs clusters for the production of nanocellulose from the low pH resistant strain Komagataeibacter medellinensis ID13488.</title>
        <authorList>
            <person name="Hernandez-Arriaga A.M."/>
            <person name="Del Cerro C."/>
            <person name="Urbina L."/>
            <person name="Eceiza A."/>
            <person name="Retegi A."/>
            <person name="Prieto M.A."/>
        </authorList>
    </citation>
    <scope>NUCLEOTIDE SEQUENCE [LARGE SCALE GENOMIC DNA]</scope>
    <source>
        <strain evidence="6 7">ID13488</strain>
    </source>
</reference>
<name>A0ABQ6VRJ9_9PROT</name>
<evidence type="ECO:0000256" key="3">
    <source>
        <dbReference type="ARBA" id="ARBA00023163"/>
    </source>
</evidence>
<dbReference type="EMBL" id="QYAZ01000002">
    <property type="protein sequence ID" value="KAB8122555.1"/>
    <property type="molecule type" value="Genomic_DNA"/>
</dbReference>
<evidence type="ECO:0000259" key="4">
    <source>
        <dbReference type="PROSITE" id="PS51077"/>
    </source>
</evidence>
<dbReference type="PROSITE" id="PS51077">
    <property type="entry name" value="HTH_ICLR"/>
    <property type="match status" value="1"/>
</dbReference>
<keyword evidence="7" id="KW-1185">Reference proteome</keyword>
<evidence type="ECO:0000313" key="6">
    <source>
        <dbReference type="EMBL" id="KAB8122555.1"/>
    </source>
</evidence>
<dbReference type="RefSeq" id="WP_014104499.1">
    <property type="nucleotide sequence ID" value="NZ_QYAZ01000002.1"/>
</dbReference>
<proteinExistence type="predicted"/>
<evidence type="ECO:0000256" key="2">
    <source>
        <dbReference type="ARBA" id="ARBA00023125"/>
    </source>
</evidence>
<sequence>MTEADSEISLTFVKGLAVLRAFGKGKEGMTVAELAREVGQTRATTRRLVRTLEMLGYVTADGTRYMPTPLTLKLGLGFLHSRSIGQLVSPVLHEESLVVGEPVSLALLSGNELVYVVHVPTAAKIEMAGYTTGSSLPLVKTAMGLATLAFRSRAGAIALLPPDLPAPDQQALEQALDTIKAQGFAHVPDVNGKAFHAIAVPAFGLKTQDAVGALGIVYPNGQYDIDHLHDVIVPNLHKCARYIATAL</sequence>